<evidence type="ECO:0000259" key="1">
    <source>
        <dbReference type="Pfam" id="PF00534"/>
    </source>
</evidence>
<dbReference type="Gene3D" id="3.40.50.2000">
    <property type="entry name" value="Glycogen Phosphorylase B"/>
    <property type="match status" value="2"/>
</dbReference>
<dbReference type="Pfam" id="PF00534">
    <property type="entry name" value="Glycos_transf_1"/>
    <property type="match status" value="1"/>
</dbReference>
<sequence>MKKVLIWDLNYVLKNSGGPAGYLYNIREYLLKHPTKDAEIHFLKDDLGIPNVDRSVNTNHKDLMKKIHKLDILSLMGYFRTFRCLMYWNKKLSAKSISGINLNDFDAIHFHNSGDLYRASELLRSYEGKIILTTHSPQPKACEDVENIVYKWSVLRRLIKKQILKKELQGWEKADYIMFPVQGALEPYYVEKEIKDYKDCNTDKFIYCESSILDKPISKPLDREELGIDSSKYLICYLGRHNEIKGYDQLKLFAEHILSKDSRFEFVIAGNEEPLTRLDHPNWKELGWINYGNRLVSSSDIFILPNKETYFDLVTLEVMREGIPILMSRTGGNKFFERYGEEYGIFLYNYGDIKDQEAQFNKMIYELENGILKVKAKKLRNLFIEHFTMEHYISRYIETVKNIC</sequence>
<dbReference type="CDD" id="cd03801">
    <property type="entry name" value="GT4_PimA-like"/>
    <property type="match status" value="1"/>
</dbReference>
<dbReference type="AlphaFoldDB" id="A0A413XCG5"/>
<dbReference type="Proteomes" id="UP000286114">
    <property type="component" value="Unassembled WGS sequence"/>
</dbReference>
<dbReference type="Proteomes" id="UP000442334">
    <property type="component" value="Unassembled WGS sequence"/>
</dbReference>
<feature type="domain" description="Glycosyl transferase family 1" evidence="1">
    <location>
        <begin position="219"/>
        <end position="364"/>
    </location>
</feature>
<accession>A0A413XCG5</accession>
<evidence type="ECO:0000313" key="4">
    <source>
        <dbReference type="Proteomes" id="UP000286114"/>
    </source>
</evidence>
<reference evidence="3 4" key="1">
    <citation type="submission" date="2018-08" db="EMBL/GenBank/DDBJ databases">
        <title>A genome reference for cultivated species of the human gut microbiota.</title>
        <authorList>
            <person name="Zou Y."/>
            <person name="Xue W."/>
            <person name="Luo G."/>
        </authorList>
    </citation>
    <scope>NUCLEOTIDE SEQUENCE [LARGE SCALE GENOMIC DNA]</scope>
    <source>
        <strain evidence="3 4">AM39-1</strain>
    </source>
</reference>
<dbReference type="PANTHER" id="PTHR12526">
    <property type="entry name" value="GLYCOSYLTRANSFERASE"/>
    <property type="match status" value="1"/>
</dbReference>
<reference evidence="2 5" key="2">
    <citation type="journal article" date="2019" name="Nat. Med.">
        <title>A library of human gut bacterial isolates paired with longitudinal multiomics data enables mechanistic microbiome research.</title>
        <authorList>
            <person name="Poyet M."/>
            <person name="Groussin M."/>
            <person name="Gibbons S.M."/>
            <person name="Avila-Pacheco J."/>
            <person name="Jiang X."/>
            <person name="Kearney S.M."/>
            <person name="Perrotta A.R."/>
            <person name="Berdy B."/>
            <person name="Zhao S."/>
            <person name="Lieberman T.D."/>
            <person name="Swanson P.K."/>
            <person name="Smith M."/>
            <person name="Roesemann S."/>
            <person name="Alexander J.E."/>
            <person name="Rich S.A."/>
            <person name="Livny J."/>
            <person name="Vlamakis H."/>
            <person name="Clish C."/>
            <person name="Bullock K."/>
            <person name="Deik A."/>
            <person name="Scott J."/>
            <person name="Pierce K.A."/>
            <person name="Xavier R.J."/>
            <person name="Alm E.J."/>
        </authorList>
    </citation>
    <scope>NUCLEOTIDE SEQUENCE [LARGE SCALE GENOMIC DNA]</scope>
    <source>
        <strain evidence="2 5">BIOML-A21</strain>
    </source>
</reference>
<name>A0A413XCG5_BACUN</name>
<dbReference type="RefSeq" id="WP_117881028.1">
    <property type="nucleotide sequence ID" value="NZ_CP072220.1"/>
</dbReference>
<dbReference type="InterPro" id="IPR001296">
    <property type="entry name" value="Glyco_trans_1"/>
</dbReference>
<dbReference type="SUPFAM" id="SSF53756">
    <property type="entry name" value="UDP-Glycosyltransferase/glycogen phosphorylase"/>
    <property type="match status" value="1"/>
</dbReference>
<dbReference type="EMBL" id="WCUA01000024">
    <property type="protein sequence ID" value="KAB4182665.1"/>
    <property type="molecule type" value="Genomic_DNA"/>
</dbReference>
<gene>
    <name evidence="3" type="ORF">DW873_07455</name>
    <name evidence="2" type="ORF">GAQ34_17430</name>
</gene>
<comment type="caution">
    <text evidence="3">The sequence shown here is derived from an EMBL/GenBank/DDBJ whole genome shotgun (WGS) entry which is preliminary data.</text>
</comment>
<protein>
    <submittedName>
        <fullName evidence="2 3">Glycosyltransferase</fullName>
    </submittedName>
</protein>
<dbReference type="GO" id="GO:0016757">
    <property type="term" value="F:glycosyltransferase activity"/>
    <property type="evidence" value="ECO:0007669"/>
    <property type="project" value="InterPro"/>
</dbReference>
<dbReference type="PANTHER" id="PTHR12526:SF630">
    <property type="entry name" value="GLYCOSYLTRANSFERASE"/>
    <property type="match status" value="1"/>
</dbReference>
<keyword evidence="3" id="KW-0808">Transferase</keyword>
<evidence type="ECO:0000313" key="5">
    <source>
        <dbReference type="Proteomes" id="UP000442334"/>
    </source>
</evidence>
<evidence type="ECO:0000313" key="3">
    <source>
        <dbReference type="EMBL" id="RHB74807.1"/>
    </source>
</evidence>
<dbReference type="EMBL" id="QSHA01000004">
    <property type="protein sequence ID" value="RHB74807.1"/>
    <property type="molecule type" value="Genomic_DNA"/>
</dbReference>
<organism evidence="3 4">
    <name type="scientific">Bacteroides uniformis</name>
    <dbReference type="NCBI Taxonomy" id="820"/>
    <lineage>
        <taxon>Bacteria</taxon>
        <taxon>Pseudomonadati</taxon>
        <taxon>Bacteroidota</taxon>
        <taxon>Bacteroidia</taxon>
        <taxon>Bacteroidales</taxon>
        <taxon>Bacteroidaceae</taxon>
        <taxon>Bacteroides</taxon>
    </lineage>
</organism>
<evidence type="ECO:0000313" key="2">
    <source>
        <dbReference type="EMBL" id="KAB4182665.1"/>
    </source>
</evidence>
<proteinExistence type="predicted"/>